<dbReference type="Gene3D" id="3.30.2010.10">
    <property type="entry name" value="Metalloproteases ('zincins'), catalytic domain"/>
    <property type="match status" value="1"/>
</dbReference>
<accession>A0A4Q0YGK1</accession>
<evidence type="ECO:0000256" key="5">
    <source>
        <dbReference type="ARBA" id="ARBA00023049"/>
    </source>
</evidence>
<dbReference type="PROSITE" id="PS51257">
    <property type="entry name" value="PROKAR_LIPOPROTEIN"/>
    <property type="match status" value="1"/>
</dbReference>
<evidence type="ECO:0000256" key="4">
    <source>
        <dbReference type="ARBA" id="ARBA00022833"/>
    </source>
</evidence>
<keyword evidence="1 6" id="KW-0645">Protease</keyword>
<dbReference type="PANTHER" id="PTHR22726:SF1">
    <property type="entry name" value="METALLOENDOPEPTIDASE OMA1, MITOCHONDRIAL"/>
    <property type="match status" value="1"/>
</dbReference>
<dbReference type="Pfam" id="PF01435">
    <property type="entry name" value="Peptidase_M48"/>
    <property type="match status" value="1"/>
</dbReference>
<organism evidence="8 9">
    <name type="scientific">Halarcobacter ebronensis</name>
    <dbReference type="NCBI Taxonomy" id="1462615"/>
    <lineage>
        <taxon>Bacteria</taxon>
        <taxon>Pseudomonadati</taxon>
        <taxon>Campylobacterota</taxon>
        <taxon>Epsilonproteobacteria</taxon>
        <taxon>Campylobacterales</taxon>
        <taxon>Arcobacteraceae</taxon>
        <taxon>Halarcobacter</taxon>
    </lineage>
</organism>
<name>A0A4Q0YGK1_9BACT</name>
<protein>
    <submittedName>
        <fullName evidence="8">Peptidase M48 family protein</fullName>
    </submittedName>
</protein>
<dbReference type="PANTHER" id="PTHR22726">
    <property type="entry name" value="METALLOENDOPEPTIDASE OMA1"/>
    <property type="match status" value="1"/>
</dbReference>
<comment type="similarity">
    <text evidence="6">Belongs to the peptidase M48 family.</text>
</comment>
<evidence type="ECO:0000313" key="8">
    <source>
        <dbReference type="EMBL" id="RXJ68159.1"/>
    </source>
</evidence>
<dbReference type="InterPro" id="IPR051156">
    <property type="entry name" value="Mito/Outer_Membr_Metalloprot"/>
</dbReference>
<feature type="domain" description="Peptidase M48" evidence="7">
    <location>
        <begin position="61"/>
        <end position="242"/>
    </location>
</feature>
<dbReference type="GO" id="GO:0016020">
    <property type="term" value="C:membrane"/>
    <property type="evidence" value="ECO:0007669"/>
    <property type="project" value="TreeGrafter"/>
</dbReference>
<keyword evidence="3 6" id="KW-0378">Hydrolase</keyword>
<evidence type="ECO:0000256" key="1">
    <source>
        <dbReference type="ARBA" id="ARBA00022670"/>
    </source>
</evidence>
<dbReference type="GO" id="GO:0051603">
    <property type="term" value="P:proteolysis involved in protein catabolic process"/>
    <property type="evidence" value="ECO:0007669"/>
    <property type="project" value="TreeGrafter"/>
</dbReference>
<keyword evidence="5 6" id="KW-0482">Metalloprotease</keyword>
<keyword evidence="2" id="KW-0479">Metal-binding</keyword>
<evidence type="ECO:0000313" key="9">
    <source>
        <dbReference type="Proteomes" id="UP000290172"/>
    </source>
</evidence>
<dbReference type="CDD" id="cd07331">
    <property type="entry name" value="M48C_Oma1_like"/>
    <property type="match status" value="1"/>
</dbReference>
<dbReference type="GO" id="GO:0004222">
    <property type="term" value="F:metalloendopeptidase activity"/>
    <property type="evidence" value="ECO:0007669"/>
    <property type="project" value="InterPro"/>
</dbReference>
<dbReference type="EMBL" id="PDKJ01000006">
    <property type="protein sequence ID" value="RXJ68159.1"/>
    <property type="molecule type" value="Genomic_DNA"/>
</dbReference>
<comment type="cofactor">
    <cofactor evidence="6">
        <name>Zn(2+)</name>
        <dbReference type="ChEBI" id="CHEBI:29105"/>
    </cofactor>
    <text evidence="6">Binds 1 zinc ion per subunit.</text>
</comment>
<dbReference type="Proteomes" id="UP000290172">
    <property type="component" value="Unassembled WGS sequence"/>
</dbReference>
<proteinExistence type="inferred from homology"/>
<evidence type="ECO:0000256" key="6">
    <source>
        <dbReference type="RuleBase" id="RU003983"/>
    </source>
</evidence>
<keyword evidence="4 6" id="KW-0862">Zinc</keyword>
<evidence type="ECO:0000259" key="7">
    <source>
        <dbReference type="Pfam" id="PF01435"/>
    </source>
</evidence>
<evidence type="ECO:0000256" key="3">
    <source>
        <dbReference type="ARBA" id="ARBA00022801"/>
    </source>
</evidence>
<comment type="caution">
    <text evidence="8">The sequence shown here is derived from an EMBL/GenBank/DDBJ whole genome shotgun (WGS) entry which is preliminary data.</text>
</comment>
<dbReference type="RefSeq" id="WP_128980830.1">
    <property type="nucleotide sequence ID" value="NZ_PDKJ01000006.1"/>
</dbReference>
<evidence type="ECO:0000256" key="2">
    <source>
        <dbReference type="ARBA" id="ARBA00022723"/>
    </source>
</evidence>
<dbReference type="AlphaFoldDB" id="A0A4Q0YGK1"/>
<reference evidence="8 9" key="1">
    <citation type="submission" date="2017-10" db="EMBL/GenBank/DDBJ databases">
        <title>Genomics of the genus Arcobacter.</title>
        <authorList>
            <person name="Perez-Cataluna A."/>
            <person name="Figueras M.J."/>
        </authorList>
    </citation>
    <scope>NUCLEOTIDE SEQUENCE [LARGE SCALE GENOMIC DNA]</scope>
    <source>
        <strain evidence="8 9">CECT 8993</strain>
    </source>
</reference>
<dbReference type="InterPro" id="IPR001915">
    <property type="entry name" value="Peptidase_M48"/>
</dbReference>
<gene>
    <name evidence="8" type="ORF">CRV08_07840</name>
</gene>
<sequence>MYKKVILIIITIFFIGCNSKAPVTNRDQLILISQTNELALGEQSYKEVLKNSEVINNTVDAKRVKEIGRKIANIVDRTDYKWEFNLVKNEEKNAFCLPGGKVVVYTGILKVAKNDDQLATVISHEIAHALARHGAERMTTGLISQGVQLLGNIILSTQASHVQSTFNVAYGLGSQYGVLLPYSRMQESEADEIGIHLMFQAGFNIYESLKFWENMSKDSNQSNEFFSTHPSSQTRIENIKRIIKELEDKEGKLPPRVQFNEFLGKRIY</sequence>
<dbReference type="GO" id="GO:0046872">
    <property type="term" value="F:metal ion binding"/>
    <property type="evidence" value="ECO:0007669"/>
    <property type="project" value="UniProtKB-KW"/>
</dbReference>